<dbReference type="PANTHER" id="PTHR11552">
    <property type="entry name" value="GLUCOSE-METHANOL-CHOLINE GMC OXIDOREDUCTASE"/>
    <property type="match status" value="1"/>
</dbReference>
<evidence type="ECO:0000313" key="4">
    <source>
        <dbReference type="EMBL" id="GLB40422.1"/>
    </source>
</evidence>
<dbReference type="Gene3D" id="3.30.560.10">
    <property type="entry name" value="Glucose Oxidase, domain 3"/>
    <property type="match status" value="1"/>
</dbReference>
<dbReference type="InterPro" id="IPR007867">
    <property type="entry name" value="GMC_OxRtase_C"/>
</dbReference>
<dbReference type="OrthoDB" id="269227at2759"/>
<dbReference type="EMBL" id="BRPK01000008">
    <property type="protein sequence ID" value="GLB40422.1"/>
    <property type="molecule type" value="Genomic_DNA"/>
</dbReference>
<dbReference type="InterPro" id="IPR012132">
    <property type="entry name" value="GMC_OxRdtase"/>
</dbReference>
<dbReference type="PANTHER" id="PTHR11552:SF147">
    <property type="entry name" value="CHOLINE DEHYDROGENASE, MITOCHONDRIAL"/>
    <property type="match status" value="1"/>
</dbReference>
<sequence length="271" mass="28631">MGITPVANLPSVGKNLSDQPALGNAWFVNSNDTLDNITNNATLRAELLKQWKERKTGPLVASSVSHLAWLRLPANSPIFDSFADPSSGPNTPHCELVIGNGGGLTPMPGHFMDIGVIVVTPISRGTVSLRSTNPLDPPLIDLGFFTSGFDLFAMREAIQSAIRFVSAPAWKDYVIGPAGDLANATTDVLLEDYARKNAFSSAHPVGTAAMSAAGARYGVVNPDLRVKGISGLRVVDASVMPFVTSGHTQAPVSFRAIGRSIQSKHELAVMA</sequence>
<dbReference type="SUPFAM" id="SSF51905">
    <property type="entry name" value="FAD/NAD(P)-binding domain"/>
    <property type="match status" value="1"/>
</dbReference>
<proteinExistence type="inferred from homology"/>
<comment type="cofactor">
    <cofactor evidence="1">
        <name>FAD</name>
        <dbReference type="ChEBI" id="CHEBI:57692"/>
    </cofactor>
</comment>
<dbReference type="Pfam" id="PF05199">
    <property type="entry name" value="GMC_oxred_C"/>
    <property type="match status" value="1"/>
</dbReference>
<name>A0A9P3UPL5_LYOSH</name>
<accession>A0A9P3UPL5</accession>
<organism evidence="4 5">
    <name type="scientific">Lyophyllum shimeji</name>
    <name type="common">Hon-shimeji</name>
    <name type="synonym">Tricholoma shimeji</name>
    <dbReference type="NCBI Taxonomy" id="47721"/>
    <lineage>
        <taxon>Eukaryota</taxon>
        <taxon>Fungi</taxon>
        <taxon>Dikarya</taxon>
        <taxon>Basidiomycota</taxon>
        <taxon>Agaricomycotina</taxon>
        <taxon>Agaricomycetes</taxon>
        <taxon>Agaricomycetidae</taxon>
        <taxon>Agaricales</taxon>
        <taxon>Tricholomatineae</taxon>
        <taxon>Lyophyllaceae</taxon>
        <taxon>Lyophyllum</taxon>
    </lineage>
</organism>
<dbReference type="GO" id="GO:0050660">
    <property type="term" value="F:flavin adenine dinucleotide binding"/>
    <property type="evidence" value="ECO:0007669"/>
    <property type="project" value="InterPro"/>
</dbReference>
<evidence type="ECO:0000259" key="3">
    <source>
        <dbReference type="Pfam" id="PF05199"/>
    </source>
</evidence>
<dbReference type="InterPro" id="IPR036188">
    <property type="entry name" value="FAD/NAD-bd_sf"/>
</dbReference>
<evidence type="ECO:0000256" key="1">
    <source>
        <dbReference type="ARBA" id="ARBA00001974"/>
    </source>
</evidence>
<dbReference type="Gene3D" id="3.50.50.60">
    <property type="entry name" value="FAD/NAD(P)-binding domain"/>
    <property type="match status" value="1"/>
</dbReference>
<comment type="caution">
    <text evidence="4">The sequence shown here is derived from an EMBL/GenBank/DDBJ whole genome shotgun (WGS) entry which is preliminary data.</text>
</comment>
<evidence type="ECO:0000313" key="5">
    <source>
        <dbReference type="Proteomes" id="UP001063166"/>
    </source>
</evidence>
<gene>
    <name evidence="4" type="ORF">LshimejAT787_0802930</name>
</gene>
<dbReference type="SUPFAM" id="SSF54373">
    <property type="entry name" value="FAD-linked reductases, C-terminal domain"/>
    <property type="match status" value="1"/>
</dbReference>
<keyword evidence="5" id="KW-1185">Reference proteome</keyword>
<dbReference type="GO" id="GO:0016614">
    <property type="term" value="F:oxidoreductase activity, acting on CH-OH group of donors"/>
    <property type="evidence" value="ECO:0007669"/>
    <property type="project" value="InterPro"/>
</dbReference>
<dbReference type="Proteomes" id="UP001063166">
    <property type="component" value="Unassembled WGS sequence"/>
</dbReference>
<feature type="domain" description="Glucose-methanol-choline oxidoreductase C-terminal" evidence="3">
    <location>
        <begin position="121"/>
        <end position="252"/>
    </location>
</feature>
<comment type="similarity">
    <text evidence="2">Belongs to the GMC oxidoreductase family.</text>
</comment>
<dbReference type="AlphaFoldDB" id="A0A9P3UPL5"/>
<protein>
    <submittedName>
        <fullName evidence="4">Aryl-alcohol oxidase</fullName>
    </submittedName>
</protein>
<reference evidence="4" key="1">
    <citation type="submission" date="2022-07" db="EMBL/GenBank/DDBJ databases">
        <title>The genome of Lyophyllum shimeji provides insight into the initial evolution of ectomycorrhizal fungal genome.</title>
        <authorList>
            <person name="Kobayashi Y."/>
            <person name="Shibata T."/>
            <person name="Hirakawa H."/>
            <person name="Shigenobu S."/>
            <person name="Nishiyama T."/>
            <person name="Yamada A."/>
            <person name="Hasebe M."/>
            <person name="Kawaguchi M."/>
        </authorList>
    </citation>
    <scope>NUCLEOTIDE SEQUENCE</scope>
    <source>
        <strain evidence="4">AT787</strain>
    </source>
</reference>
<evidence type="ECO:0000256" key="2">
    <source>
        <dbReference type="ARBA" id="ARBA00010790"/>
    </source>
</evidence>